<reference evidence="5 6" key="1">
    <citation type="submission" date="2018-06" db="EMBL/GenBank/DDBJ databases">
        <title>Comparative genomics of downy mildews reveals potential adaptations to biotrophy.</title>
        <authorList>
            <person name="Fletcher K."/>
            <person name="Klosterman S.J."/>
            <person name="Derevnina L."/>
            <person name="Martin F."/>
            <person name="Koike S."/>
            <person name="Reyes Chin-Wo S."/>
            <person name="Mou B."/>
            <person name="Michelmore R."/>
        </authorList>
    </citation>
    <scope>NUCLEOTIDE SEQUENCE [LARGE SCALE GENOMIC DNA]</scope>
    <source>
        <strain evidence="4 6">R13</strain>
        <strain evidence="3 5">R14</strain>
    </source>
</reference>
<dbReference type="VEuPathDB" id="FungiDB:DD237_000632"/>
<protein>
    <recommendedName>
        <fullName evidence="7">Myb-like domain-containing protein</fullName>
    </recommendedName>
</protein>
<evidence type="ECO:0000313" key="4">
    <source>
        <dbReference type="EMBL" id="RQM08882.1"/>
    </source>
</evidence>
<comment type="caution">
    <text evidence="3">The sequence shown here is derived from an EMBL/GenBank/DDBJ whole genome shotgun (WGS) entry which is preliminary data.</text>
</comment>
<evidence type="ECO:0000313" key="3">
    <source>
        <dbReference type="EMBL" id="RMX70327.1"/>
    </source>
</evidence>
<dbReference type="Proteomes" id="UP000282087">
    <property type="component" value="Unassembled WGS sequence"/>
</dbReference>
<evidence type="ECO:0008006" key="7">
    <source>
        <dbReference type="Google" id="ProtNLM"/>
    </source>
</evidence>
<evidence type="ECO:0000256" key="2">
    <source>
        <dbReference type="SAM" id="MobiDB-lite"/>
    </source>
</evidence>
<feature type="coiled-coil region" evidence="1">
    <location>
        <begin position="237"/>
        <end position="277"/>
    </location>
</feature>
<dbReference type="Proteomes" id="UP000286097">
    <property type="component" value="Unassembled WGS sequence"/>
</dbReference>
<dbReference type="OrthoDB" id="160464at2759"/>
<evidence type="ECO:0000256" key="1">
    <source>
        <dbReference type="SAM" id="Coils"/>
    </source>
</evidence>
<organism evidence="3 5">
    <name type="scientific">Peronospora effusa</name>
    <dbReference type="NCBI Taxonomy" id="542832"/>
    <lineage>
        <taxon>Eukaryota</taxon>
        <taxon>Sar</taxon>
        <taxon>Stramenopiles</taxon>
        <taxon>Oomycota</taxon>
        <taxon>Peronosporomycetes</taxon>
        <taxon>Peronosporales</taxon>
        <taxon>Peronosporaceae</taxon>
        <taxon>Peronospora</taxon>
    </lineage>
</organism>
<dbReference type="STRING" id="542832.A0A3M6VV32"/>
<dbReference type="EMBL" id="QLLG01000003">
    <property type="protein sequence ID" value="RMX70327.1"/>
    <property type="molecule type" value="Genomic_DNA"/>
</dbReference>
<evidence type="ECO:0000313" key="5">
    <source>
        <dbReference type="Proteomes" id="UP000282087"/>
    </source>
</evidence>
<name>A0A3M6VV32_9STRA</name>
<gene>
    <name evidence="4" type="ORF">DD237_000632</name>
    <name evidence="3" type="ORF">DD238_000041</name>
</gene>
<keyword evidence="5" id="KW-1185">Reference proteome</keyword>
<keyword evidence="1" id="KW-0175">Coiled coil</keyword>
<accession>A0A3M6VV32</accession>
<evidence type="ECO:0000313" key="6">
    <source>
        <dbReference type="Proteomes" id="UP000286097"/>
    </source>
</evidence>
<sequence length="301" mass="34549">MASSPTSARPGALSEDGEPISSRGFSKRGDGFSVQETDGLLQVVREHWQEGWDMIADAHNAQFPGHKRTAGSLKRKFAKLYRTKVDSTTKEKHARAAAIAKKVRDEMRGQRRGLAGVRGLSVDLVTETEGSVGVQEVHEDLHDVDMMAHQQVMQHQLLPEATVTASEHEVRQTLSQSVQPLTQETPLREDAWQTLIRWPIAGERLRMLRSQIESNESISSQDLLQTVLLVLLESQRQRDLERDQEREERRVEKQRWQAEMREQRRRFEQERAEDRRRNEQFMQVMTTLVAQIAAGQQQRGV</sequence>
<feature type="region of interest" description="Disordered" evidence="2">
    <location>
        <begin position="1"/>
        <end position="31"/>
    </location>
</feature>
<dbReference type="Gene3D" id="1.10.246.220">
    <property type="match status" value="1"/>
</dbReference>
<dbReference type="AlphaFoldDB" id="A0A3M6VV32"/>
<dbReference type="EMBL" id="QKXF01000784">
    <property type="protein sequence ID" value="RQM08882.1"/>
    <property type="molecule type" value="Genomic_DNA"/>
</dbReference>
<proteinExistence type="predicted"/>